<keyword evidence="6" id="KW-0862">Zinc</keyword>
<evidence type="ECO:0000256" key="8">
    <source>
        <dbReference type="RuleBase" id="RU004447"/>
    </source>
</evidence>
<keyword evidence="4" id="KW-0479">Metal-binding</keyword>
<keyword evidence="12" id="KW-1185">Reference proteome</keyword>
<proteinExistence type="inferred from homology"/>
<evidence type="ECO:0000256" key="2">
    <source>
        <dbReference type="ARBA" id="ARBA00007261"/>
    </source>
</evidence>
<dbReference type="InterPro" id="IPR050626">
    <property type="entry name" value="Peptidase_M16"/>
</dbReference>
<dbReference type="GO" id="GO:0004222">
    <property type="term" value="F:metalloendopeptidase activity"/>
    <property type="evidence" value="ECO:0007669"/>
    <property type="project" value="InterPro"/>
</dbReference>
<organism evidence="11 12">
    <name type="scientific">Pedobacter hiemivivus</name>
    <dbReference type="NCBI Taxonomy" id="2530454"/>
    <lineage>
        <taxon>Bacteria</taxon>
        <taxon>Pseudomonadati</taxon>
        <taxon>Bacteroidota</taxon>
        <taxon>Sphingobacteriia</taxon>
        <taxon>Sphingobacteriales</taxon>
        <taxon>Sphingobacteriaceae</taxon>
        <taxon>Pedobacter</taxon>
    </lineage>
</organism>
<comment type="similarity">
    <text evidence="2 8">Belongs to the peptidase M16 family.</text>
</comment>
<sequence length="942" mass="105658">MKKLSTYINYVISLFIFLTASAVLNLPASGQVLPLDPNVRVGKLPNGFTYYIRHNIEPKNRVVFYLANKVGSILETDEQQGLAHFMEHMAFNGTTHFPKNELIDYLQKAGVRFGADINAYTSFDETVYQLPLPTDKPDVLKNGLQIMRDWAHGALLEKSEIDKERGVILEEKRLGKGANERMKHQFWPMMLNGSKYAKRLPIGLDEVLTSFKPETIRAFYNDWYRPNLQALIVVGDISVEEMERNIIAKFSDLKNPANERARTKYMIPLTGKNQYMAVTDKEMTSTIAQVMIKSQAPEFKTATDFRNAFLRALFNQMLAVRYGELLQKPNPDFLQGGADIGNFLGGLYAYTAVVAAKPGKGELEKAFKSLWRETVRVKKFGFTSAELVRAKTNYISTMEAAYKEKDKRSSESYVKEYLQYFLQGNAAPGIEVEYKLVQSEMPGISLEEVNQLAQTYIKDTDRDILVMAPDNDKADLPNEETIKSWLASVETEELKAYTEVPNTKPLLTKMPVKGKIISEKKDAKLNITTLMLSNGIKVVLKPTKYKNNEVIFTGFAPGGTSLYSDADYQSAANSAAIVSSFGVGNYSLTELGRFLTGKQLSIQPGLGDRSQSFSGSATLKDLPLALELLYGYATEPRKDREQFESIISRSKASLANRSDDPSSIFQDTAAAVLSDYNVRRTGPTIGKLDQIKLDRVYDIYKERFGNAAGFIFIFVGSFSVDSIKPLLEQYLAALPTNKKITLPKNLGIQIPDGKISKTVYKGVEPKATVQLIFSGKFDYTLGNNIELDALKETLEIRLVERLREEEGGVYTPSAQASSTKFPESRYSLGISFGCSPQNVEKLIASVLDEINKLKTVGPPKVNIDKFVAEQRKQRETVVKTNGYWLNYLNTRLQNGEDFRLLDSYNGLLNKLNPATLKIAAQKYLSGENYVRLVLMPENMKTD</sequence>
<dbReference type="OrthoDB" id="9811314at2"/>
<reference evidence="11 12" key="1">
    <citation type="submission" date="2019-02" db="EMBL/GenBank/DDBJ databases">
        <title>Pedobacter sp. RP-3-8 sp. nov., isolated from Arctic soil.</title>
        <authorList>
            <person name="Dahal R.H."/>
        </authorList>
    </citation>
    <scope>NUCLEOTIDE SEQUENCE [LARGE SCALE GENOMIC DNA]</scope>
    <source>
        <strain evidence="11 12">RP-3-8</strain>
    </source>
</reference>
<evidence type="ECO:0000256" key="3">
    <source>
        <dbReference type="ARBA" id="ARBA00022670"/>
    </source>
</evidence>
<dbReference type="AlphaFoldDB" id="A0A4R0NFB3"/>
<evidence type="ECO:0000313" key="12">
    <source>
        <dbReference type="Proteomes" id="UP000291117"/>
    </source>
</evidence>
<dbReference type="PANTHER" id="PTHR43690:SF34">
    <property type="entry name" value="ZINC PROTEASE PQQL-LIKE"/>
    <property type="match status" value="1"/>
</dbReference>
<evidence type="ECO:0000259" key="10">
    <source>
        <dbReference type="Pfam" id="PF05193"/>
    </source>
</evidence>
<protein>
    <submittedName>
        <fullName evidence="11">Insulinase family protein</fullName>
    </submittedName>
</protein>
<dbReference type="InterPro" id="IPR011249">
    <property type="entry name" value="Metalloenz_LuxS/M16"/>
</dbReference>
<accession>A0A4R0NFB3</accession>
<keyword evidence="7" id="KW-0482">Metalloprotease</keyword>
<keyword evidence="3" id="KW-0645">Protease</keyword>
<dbReference type="Pfam" id="PF05193">
    <property type="entry name" value="Peptidase_M16_C"/>
    <property type="match status" value="2"/>
</dbReference>
<dbReference type="InterPro" id="IPR011765">
    <property type="entry name" value="Pept_M16_N"/>
</dbReference>
<dbReference type="GO" id="GO:0046872">
    <property type="term" value="F:metal ion binding"/>
    <property type="evidence" value="ECO:0007669"/>
    <property type="project" value="UniProtKB-KW"/>
</dbReference>
<comment type="caution">
    <text evidence="11">The sequence shown here is derived from an EMBL/GenBank/DDBJ whole genome shotgun (WGS) entry which is preliminary data.</text>
</comment>
<evidence type="ECO:0000256" key="5">
    <source>
        <dbReference type="ARBA" id="ARBA00022801"/>
    </source>
</evidence>
<evidence type="ECO:0000256" key="6">
    <source>
        <dbReference type="ARBA" id="ARBA00022833"/>
    </source>
</evidence>
<dbReference type="RefSeq" id="WP_131607818.1">
    <property type="nucleotide sequence ID" value="NZ_SJSM01000002.1"/>
</dbReference>
<dbReference type="GO" id="GO:0006508">
    <property type="term" value="P:proteolysis"/>
    <property type="evidence" value="ECO:0007669"/>
    <property type="project" value="UniProtKB-KW"/>
</dbReference>
<keyword evidence="5" id="KW-0378">Hydrolase</keyword>
<gene>
    <name evidence="11" type="ORF">EZ444_06060</name>
</gene>
<dbReference type="InterPro" id="IPR001431">
    <property type="entry name" value="Pept_M16_Zn_BS"/>
</dbReference>
<dbReference type="PANTHER" id="PTHR43690">
    <property type="entry name" value="NARDILYSIN"/>
    <property type="match status" value="1"/>
</dbReference>
<evidence type="ECO:0000313" key="11">
    <source>
        <dbReference type="EMBL" id="TCC98838.1"/>
    </source>
</evidence>
<evidence type="ECO:0000256" key="1">
    <source>
        <dbReference type="ARBA" id="ARBA00001947"/>
    </source>
</evidence>
<comment type="cofactor">
    <cofactor evidence="1">
        <name>Zn(2+)</name>
        <dbReference type="ChEBI" id="CHEBI:29105"/>
    </cofactor>
</comment>
<feature type="domain" description="Peptidase M16 C-terminal" evidence="10">
    <location>
        <begin position="211"/>
        <end position="393"/>
    </location>
</feature>
<feature type="domain" description="Peptidase M16 C-terminal" evidence="10">
    <location>
        <begin position="691"/>
        <end position="864"/>
    </location>
</feature>
<dbReference type="Pfam" id="PF00675">
    <property type="entry name" value="Peptidase_M16"/>
    <property type="match status" value="1"/>
</dbReference>
<dbReference type="SUPFAM" id="SSF63411">
    <property type="entry name" value="LuxS/MPP-like metallohydrolase"/>
    <property type="match status" value="4"/>
</dbReference>
<evidence type="ECO:0000256" key="4">
    <source>
        <dbReference type="ARBA" id="ARBA00022723"/>
    </source>
</evidence>
<evidence type="ECO:0000259" key="9">
    <source>
        <dbReference type="Pfam" id="PF00675"/>
    </source>
</evidence>
<dbReference type="Proteomes" id="UP000291117">
    <property type="component" value="Unassembled WGS sequence"/>
</dbReference>
<feature type="domain" description="Peptidase M16 N-terminal" evidence="9">
    <location>
        <begin position="58"/>
        <end position="171"/>
    </location>
</feature>
<dbReference type="PROSITE" id="PS00143">
    <property type="entry name" value="INSULINASE"/>
    <property type="match status" value="1"/>
</dbReference>
<dbReference type="EMBL" id="SJSM01000002">
    <property type="protein sequence ID" value="TCC98838.1"/>
    <property type="molecule type" value="Genomic_DNA"/>
</dbReference>
<evidence type="ECO:0000256" key="7">
    <source>
        <dbReference type="ARBA" id="ARBA00023049"/>
    </source>
</evidence>
<dbReference type="InterPro" id="IPR007863">
    <property type="entry name" value="Peptidase_M16_C"/>
</dbReference>
<name>A0A4R0NFB3_9SPHI</name>
<dbReference type="Gene3D" id="3.30.830.10">
    <property type="entry name" value="Metalloenzyme, LuxS/M16 peptidase-like"/>
    <property type="match status" value="4"/>
</dbReference>